<sequence>MSRNIRERRGRGAAEDDDVEVSVVVGGGAGKAADSPPRKGGLLNTELYGVPATDLCAILSVYFVQGSMNLSRIAQSLFLKDELNLTPAQVSLVESSSYIPWTIKPIYGFLSDSLPLNGYKRKSYLQICGILNSAAWIFYAYYVDSPVMATVAIVSSAVGTACSDVVVDSVVVERSRDQATAGSLQSLCWMSYAAGAIVSSFFSGRLVQELGSRGVFKLTACVPLLTFLFSFALHERRVRGAESKKPLASRVSDQANKLAKAVRQPAILYPTLFIFMFQATPNPEGAFFFFKSEKLGFTPDFLGQVNFVSRVAMLAGIGVYNRSLKQVPLRTVFKWVIISGFLLGSTQLLLISGYNKTLGISDEVFALGDTAVLTVLGQLSFMPLLVLAAQICPEGVEATLFATLMSILNSGSFIGTSLGASLTSLFGVTSENFDNMFALVSTCLLLQLVPLFFLKMIPADITSEE</sequence>
<feature type="transmembrane region" description="Helical" evidence="7">
    <location>
        <begin position="124"/>
        <end position="142"/>
    </location>
</feature>
<evidence type="ECO:0000256" key="5">
    <source>
        <dbReference type="ARBA" id="ARBA00022989"/>
    </source>
</evidence>
<proteinExistence type="inferred from homology"/>
<dbReference type="InterPro" id="IPR036259">
    <property type="entry name" value="MFS_trans_sf"/>
</dbReference>
<feature type="transmembrane region" description="Helical" evidence="7">
    <location>
        <begin position="184"/>
        <end position="202"/>
    </location>
</feature>
<feature type="transmembrane region" description="Helical" evidence="7">
    <location>
        <begin position="364"/>
        <end position="388"/>
    </location>
</feature>
<feature type="transmembrane region" description="Helical" evidence="7">
    <location>
        <begin position="148"/>
        <end position="172"/>
    </location>
</feature>
<dbReference type="GO" id="GO:0016020">
    <property type="term" value="C:membrane"/>
    <property type="evidence" value="ECO:0007669"/>
    <property type="project" value="UniProtKB-SubCell"/>
</dbReference>
<dbReference type="PANTHER" id="PTHR31585">
    <property type="entry name" value="FOLATE-BIOPTERIN TRANSPORTER 1, CHLOROPLASTIC"/>
    <property type="match status" value="1"/>
</dbReference>
<dbReference type="SUPFAM" id="SSF103473">
    <property type="entry name" value="MFS general substrate transporter"/>
    <property type="match status" value="1"/>
</dbReference>
<accession>A0AAX4P1K7</accession>
<keyword evidence="5 7" id="KW-1133">Transmembrane helix</keyword>
<keyword evidence="9" id="KW-1185">Reference proteome</keyword>
<dbReference type="CDD" id="cd17484">
    <property type="entry name" value="MFS_FBT"/>
    <property type="match status" value="1"/>
</dbReference>
<feature type="transmembrane region" description="Helical" evidence="7">
    <location>
        <begin position="436"/>
        <end position="454"/>
    </location>
</feature>
<dbReference type="InterPro" id="IPR004324">
    <property type="entry name" value="FBT"/>
</dbReference>
<evidence type="ECO:0000256" key="7">
    <source>
        <dbReference type="SAM" id="Phobius"/>
    </source>
</evidence>
<comment type="similarity">
    <text evidence="2">Belongs to the major facilitator superfamily. Folate-biopterin transporter (TC 2.A.71) family.</text>
</comment>
<dbReference type="AlphaFoldDB" id="A0AAX4P1K7"/>
<comment type="subcellular location">
    <subcellularLocation>
        <location evidence="1">Membrane</location>
        <topology evidence="1">Multi-pass membrane protein</topology>
    </subcellularLocation>
</comment>
<evidence type="ECO:0000256" key="3">
    <source>
        <dbReference type="ARBA" id="ARBA00022448"/>
    </source>
</evidence>
<evidence type="ECO:0000256" key="1">
    <source>
        <dbReference type="ARBA" id="ARBA00004141"/>
    </source>
</evidence>
<dbReference type="EMBL" id="CP151502">
    <property type="protein sequence ID" value="WZN59689.1"/>
    <property type="molecule type" value="Genomic_DNA"/>
</dbReference>
<dbReference type="InterPro" id="IPR039309">
    <property type="entry name" value="BT1"/>
</dbReference>
<dbReference type="Gene3D" id="1.20.1250.20">
    <property type="entry name" value="MFS general substrate transporter like domains"/>
    <property type="match status" value="1"/>
</dbReference>
<feature type="transmembrane region" description="Helical" evidence="7">
    <location>
        <begin position="332"/>
        <end position="352"/>
    </location>
</feature>
<gene>
    <name evidence="8" type="ORF">HKI87_02g12150</name>
</gene>
<feature type="transmembrane region" description="Helical" evidence="7">
    <location>
        <begin position="214"/>
        <end position="234"/>
    </location>
</feature>
<dbReference type="Pfam" id="PF03092">
    <property type="entry name" value="BT1"/>
    <property type="match status" value="1"/>
</dbReference>
<name>A0AAX4P1K7_9CHLO</name>
<dbReference type="Proteomes" id="UP001472866">
    <property type="component" value="Chromosome 02"/>
</dbReference>
<dbReference type="NCBIfam" id="TIGR00788">
    <property type="entry name" value="fbt"/>
    <property type="match status" value="1"/>
</dbReference>
<keyword evidence="6 7" id="KW-0472">Membrane</keyword>
<keyword evidence="4 7" id="KW-0812">Transmembrane</keyword>
<dbReference type="PANTHER" id="PTHR31585:SF0">
    <property type="entry name" value="FOLATE-BIOPTERIN TRANSPORTER 1, CHLOROPLASTIC"/>
    <property type="match status" value="1"/>
</dbReference>
<organism evidence="8 9">
    <name type="scientific">Chloropicon roscoffensis</name>
    <dbReference type="NCBI Taxonomy" id="1461544"/>
    <lineage>
        <taxon>Eukaryota</taxon>
        <taxon>Viridiplantae</taxon>
        <taxon>Chlorophyta</taxon>
        <taxon>Chloropicophyceae</taxon>
        <taxon>Chloropicales</taxon>
        <taxon>Chloropicaceae</taxon>
        <taxon>Chloropicon</taxon>
    </lineage>
</organism>
<evidence type="ECO:0000313" key="8">
    <source>
        <dbReference type="EMBL" id="WZN59689.1"/>
    </source>
</evidence>
<reference evidence="8 9" key="1">
    <citation type="submission" date="2024-03" db="EMBL/GenBank/DDBJ databases">
        <title>Complete genome sequence of the green alga Chloropicon roscoffensis RCC1871.</title>
        <authorList>
            <person name="Lemieux C."/>
            <person name="Pombert J.-F."/>
            <person name="Otis C."/>
            <person name="Turmel M."/>
        </authorList>
    </citation>
    <scope>NUCLEOTIDE SEQUENCE [LARGE SCALE GENOMIC DNA]</scope>
    <source>
        <strain evidence="8 9">RCC1871</strain>
    </source>
</reference>
<protein>
    <submittedName>
        <fullName evidence="8">Folate/biopterin transporter</fullName>
    </submittedName>
</protein>
<evidence type="ECO:0000256" key="4">
    <source>
        <dbReference type="ARBA" id="ARBA00022692"/>
    </source>
</evidence>
<evidence type="ECO:0000313" key="9">
    <source>
        <dbReference type="Proteomes" id="UP001472866"/>
    </source>
</evidence>
<keyword evidence="3" id="KW-0813">Transport</keyword>
<evidence type="ECO:0000256" key="2">
    <source>
        <dbReference type="ARBA" id="ARBA00007015"/>
    </source>
</evidence>
<evidence type="ECO:0000256" key="6">
    <source>
        <dbReference type="ARBA" id="ARBA00023136"/>
    </source>
</evidence>
<feature type="transmembrane region" description="Helical" evidence="7">
    <location>
        <begin position="400"/>
        <end position="424"/>
    </location>
</feature>